<dbReference type="RefSeq" id="WP_079470114.1">
    <property type="nucleotide sequence ID" value="NZ_FUZZ01000002.1"/>
</dbReference>
<dbReference type="STRING" id="393003.SAMN05660461_2792"/>
<protein>
    <submittedName>
        <fullName evidence="1">Uncharacterized protein</fullName>
    </submittedName>
</protein>
<dbReference type="Proteomes" id="UP000190166">
    <property type="component" value="Unassembled WGS sequence"/>
</dbReference>
<sequence>MKKIVAALLSVFAYSVCFSQEDGTWVEPSKESQAYHEYRLKISRPPDGLGKVLALIAKTGDDEDENTSLPPKKEYMALSMREKLTYHLLHGESYSQNCDAMPPVPDEHKKIFAQLPDAFGEYSWSQRQQNFMKANRDSVIALMSASIQRSNRVGVNYKKAIIDINGREMIPLLISTYNRDHKDHDILTLLMILMKNNEYAPFLSSASYKKLYADEGTSYQAFLNFNTANEALIIERATAFYNGLPKKG</sequence>
<reference evidence="2" key="1">
    <citation type="submission" date="2017-02" db="EMBL/GenBank/DDBJ databases">
        <authorList>
            <person name="Varghese N."/>
            <person name="Submissions S."/>
        </authorList>
    </citation>
    <scope>NUCLEOTIDE SEQUENCE [LARGE SCALE GENOMIC DNA]</scope>
    <source>
        <strain evidence="2">DSM 18108</strain>
    </source>
</reference>
<gene>
    <name evidence="1" type="ORF">SAMN05660461_2792</name>
</gene>
<keyword evidence="2" id="KW-1185">Reference proteome</keyword>
<dbReference type="EMBL" id="FUZZ01000002">
    <property type="protein sequence ID" value="SKD04230.1"/>
    <property type="molecule type" value="Genomic_DNA"/>
</dbReference>
<evidence type="ECO:0000313" key="2">
    <source>
        <dbReference type="Proteomes" id="UP000190166"/>
    </source>
</evidence>
<organism evidence="1 2">
    <name type="scientific">Chitinophaga ginsengisegetis</name>
    <dbReference type="NCBI Taxonomy" id="393003"/>
    <lineage>
        <taxon>Bacteria</taxon>
        <taxon>Pseudomonadati</taxon>
        <taxon>Bacteroidota</taxon>
        <taxon>Chitinophagia</taxon>
        <taxon>Chitinophagales</taxon>
        <taxon>Chitinophagaceae</taxon>
        <taxon>Chitinophaga</taxon>
    </lineage>
</organism>
<name>A0A1T5NUQ7_9BACT</name>
<dbReference type="AlphaFoldDB" id="A0A1T5NUQ7"/>
<proteinExistence type="predicted"/>
<evidence type="ECO:0000313" key="1">
    <source>
        <dbReference type="EMBL" id="SKD04230.1"/>
    </source>
</evidence>
<accession>A0A1T5NUQ7</accession>